<dbReference type="PANTHER" id="PTHR33525">
    <property type="match status" value="1"/>
</dbReference>
<dbReference type="Gene3D" id="1.10.3210.10">
    <property type="entry name" value="Hypothetical protein af1432"/>
    <property type="match status" value="1"/>
</dbReference>
<name>A0A369AIE7_9GAMM</name>
<evidence type="ECO:0000313" key="3">
    <source>
        <dbReference type="Proteomes" id="UP000253506"/>
    </source>
</evidence>
<dbReference type="Proteomes" id="UP000253506">
    <property type="component" value="Unassembled WGS sequence"/>
</dbReference>
<gene>
    <name evidence="2" type="ORF">DFP77_10683</name>
</gene>
<dbReference type="PANTHER" id="PTHR33525:SF4">
    <property type="entry name" value="CYCLIC DI-GMP PHOSPHODIESTERASE CDGJ"/>
    <property type="match status" value="1"/>
</dbReference>
<sequence>MIDKSPSGLNEWLHFLKNKKFPVKAVSLSRLKTQIARTEDTLDGMQANIASDPLLAFAILNEANRIIPNKNNEIKNPFHAASMVGMSGIGKIFSAFAPYKFYPKNNPPHVTAFLSEIQTSYEAATIARHWSIEKLTSHEDDIFWITLFRDSARWLLWFYAYPTMMDIKNKLSQGEKQSQAELNVLGCRIDELTVHLCSHWNTPSKVIESFSTKFIPNKKELQSLAHLAHHPEELPGFTEDKRLTILINNPLIFSYCATKVAHEADLIGWDSKNLPFFYRVVATIMHRHVGEVIQTAHLASAEAARLFNNGGRPPLAQQLLDPNLYTGKKARDTNSANKTSPIAALKKALGKHDIYDSKQKANMALKTIKQAIPNTQHCILFKQSKSTVSPIFQYGYNINTLKAIKWDAPSNLFNKLSTKKSATHLFGKKLDGILKDLPHTADQIIDSNSHLMLASTQTAEREMIIFWLETRTEFNEKDFSSLKQIVSLISHSPI</sequence>
<protein>
    <submittedName>
        <fullName evidence="2">HD-like signal output (HDOD) protein</fullName>
    </submittedName>
</protein>
<accession>A0A369AIE7</accession>
<dbReference type="OrthoDB" id="6100270at2"/>
<organism evidence="2 3">
    <name type="scientific">Marinomonas foliarum</name>
    <dbReference type="NCBI Taxonomy" id="491950"/>
    <lineage>
        <taxon>Bacteria</taxon>
        <taxon>Pseudomonadati</taxon>
        <taxon>Pseudomonadota</taxon>
        <taxon>Gammaproteobacteria</taxon>
        <taxon>Oceanospirillales</taxon>
        <taxon>Oceanospirillaceae</taxon>
        <taxon>Marinomonas</taxon>
    </lineage>
</organism>
<dbReference type="SUPFAM" id="SSF109604">
    <property type="entry name" value="HD-domain/PDEase-like"/>
    <property type="match status" value="1"/>
</dbReference>
<comment type="caution">
    <text evidence="2">The sequence shown here is derived from an EMBL/GenBank/DDBJ whole genome shotgun (WGS) entry which is preliminary data.</text>
</comment>
<dbReference type="PROSITE" id="PS51833">
    <property type="entry name" value="HDOD"/>
    <property type="match status" value="1"/>
</dbReference>
<dbReference type="AlphaFoldDB" id="A0A369AIE7"/>
<dbReference type="InterPro" id="IPR013976">
    <property type="entry name" value="HDOD"/>
</dbReference>
<dbReference type="EMBL" id="QPJQ01000006">
    <property type="protein sequence ID" value="RCX07204.1"/>
    <property type="molecule type" value="Genomic_DNA"/>
</dbReference>
<dbReference type="RefSeq" id="WP_114411132.1">
    <property type="nucleotide sequence ID" value="NZ_QPJQ01000006.1"/>
</dbReference>
<reference evidence="2 3" key="1">
    <citation type="submission" date="2018-07" db="EMBL/GenBank/DDBJ databases">
        <title>Genomic Encyclopedia of Type Strains, Phase III (KMG-III): the genomes of soil and plant-associated and newly described type strains.</title>
        <authorList>
            <person name="Whitman W."/>
        </authorList>
    </citation>
    <scope>NUCLEOTIDE SEQUENCE [LARGE SCALE GENOMIC DNA]</scope>
    <source>
        <strain evidence="2 3">CECT 7731</strain>
    </source>
</reference>
<dbReference type="Pfam" id="PF08668">
    <property type="entry name" value="HDOD"/>
    <property type="match status" value="1"/>
</dbReference>
<dbReference type="InterPro" id="IPR052340">
    <property type="entry name" value="RNase_Y/CdgJ"/>
</dbReference>
<evidence type="ECO:0000313" key="2">
    <source>
        <dbReference type="EMBL" id="RCX07204.1"/>
    </source>
</evidence>
<feature type="domain" description="HDOD" evidence="1">
    <location>
        <begin position="21"/>
        <end position="216"/>
    </location>
</feature>
<evidence type="ECO:0000259" key="1">
    <source>
        <dbReference type="PROSITE" id="PS51833"/>
    </source>
</evidence>
<proteinExistence type="predicted"/>